<keyword evidence="4 8" id="KW-0479">Metal-binding</keyword>
<dbReference type="PANTHER" id="PTHR24291">
    <property type="entry name" value="CYTOCHROME P450 FAMILY 4"/>
    <property type="match status" value="1"/>
</dbReference>
<evidence type="ECO:0000256" key="9">
    <source>
        <dbReference type="RuleBase" id="RU000461"/>
    </source>
</evidence>
<evidence type="ECO:0000313" key="10">
    <source>
        <dbReference type="EMBL" id="ODM98079.1"/>
    </source>
</evidence>
<keyword evidence="7 9" id="KW-0503">Monooxygenase</keyword>
<evidence type="ECO:0000256" key="5">
    <source>
        <dbReference type="ARBA" id="ARBA00023002"/>
    </source>
</evidence>
<dbReference type="Proteomes" id="UP000094527">
    <property type="component" value="Unassembled WGS sequence"/>
</dbReference>
<reference evidence="10 11" key="1">
    <citation type="journal article" date="2016" name="Genome Biol. Evol.">
        <title>Gene Family Evolution Reflects Adaptation to Soil Environmental Stressors in the Genome of the Collembolan Orchesella cincta.</title>
        <authorList>
            <person name="Faddeeva-Vakhrusheva A."/>
            <person name="Derks M.F."/>
            <person name="Anvar S.Y."/>
            <person name="Agamennone V."/>
            <person name="Suring W."/>
            <person name="Smit S."/>
            <person name="van Straalen N.M."/>
            <person name="Roelofs D."/>
        </authorList>
    </citation>
    <scope>NUCLEOTIDE SEQUENCE [LARGE SCALE GENOMIC DNA]</scope>
    <source>
        <tissue evidence="10">Mixed pool</tissue>
    </source>
</reference>
<dbReference type="InterPro" id="IPR017972">
    <property type="entry name" value="Cyt_P450_CS"/>
</dbReference>
<evidence type="ECO:0000313" key="11">
    <source>
        <dbReference type="Proteomes" id="UP000094527"/>
    </source>
</evidence>
<evidence type="ECO:0000256" key="2">
    <source>
        <dbReference type="ARBA" id="ARBA00010617"/>
    </source>
</evidence>
<dbReference type="Pfam" id="PF00067">
    <property type="entry name" value="p450"/>
    <property type="match status" value="1"/>
</dbReference>
<dbReference type="EMBL" id="LJIJ01000384">
    <property type="protein sequence ID" value="ODM98079.1"/>
    <property type="molecule type" value="Genomic_DNA"/>
</dbReference>
<dbReference type="InterPro" id="IPR002401">
    <property type="entry name" value="Cyt_P450_E_grp-I"/>
</dbReference>
<sequence>MKTLMNVVGNWCTEYGPIFRINILSCELVFLNSPEYVQKLYGSKDLNYGPKAFPYNILKRYVGDGILMSTGDKWKSRRKVLTKHMFSFKTLQSYMKMLNLEGDTLISGFDTVIGQSSLPINKIVEKSVLNVVTQITLGKNATDYATQDETNFTFAEMINGGKEIISKKVIEPWYQIPQIWRFHPMSKFENDAVNWISKYTMKSLLEDDNGSGLGIKNDLLADGVPLDGILEEVMTLIVAGYETTSQSLQYFLFLLALNPHHQELCRKEVDSVFENETLCDSNGHLEYGAISKLKYLEMCLNETFRMLPTAFITMRSIEAPIELDKDLKLPAGTQVVVFTPGIHRNPKYFPNPEEFMPERFSPEEVQNRNTFSFLPFSAGPRNCIGYKLATMELLSFTARIIRHYVIETSDRLEDVVFLPAVTLTPEKPINFVIKRRDVDSL</sequence>
<evidence type="ECO:0000256" key="1">
    <source>
        <dbReference type="ARBA" id="ARBA00001971"/>
    </source>
</evidence>
<accession>A0A1D2MYG0</accession>
<comment type="caution">
    <text evidence="10">The sequence shown here is derived from an EMBL/GenBank/DDBJ whole genome shotgun (WGS) entry which is preliminary data.</text>
</comment>
<keyword evidence="6 8" id="KW-0408">Iron</keyword>
<keyword evidence="3 8" id="KW-0349">Heme</keyword>
<name>A0A1D2MYG0_ORCCI</name>
<dbReference type="GO" id="GO:0005506">
    <property type="term" value="F:iron ion binding"/>
    <property type="evidence" value="ECO:0007669"/>
    <property type="project" value="InterPro"/>
</dbReference>
<dbReference type="Gene3D" id="1.10.630.10">
    <property type="entry name" value="Cytochrome P450"/>
    <property type="match status" value="1"/>
</dbReference>
<dbReference type="PANTHER" id="PTHR24291:SF50">
    <property type="entry name" value="BIFUNCTIONAL ALBAFLAVENONE MONOOXYGENASE_TERPENE SYNTHASE"/>
    <property type="match status" value="1"/>
</dbReference>
<dbReference type="InterPro" id="IPR050196">
    <property type="entry name" value="Cytochrome_P450_Monoox"/>
</dbReference>
<keyword evidence="5 9" id="KW-0560">Oxidoreductase</keyword>
<comment type="cofactor">
    <cofactor evidence="1 8">
        <name>heme</name>
        <dbReference type="ChEBI" id="CHEBI:30413"/>
    </cofactor>
</comment>
<keyword evidence="11" id="KW-1185">Reference proteome</keyword>
<dbReference type="InterPro" id="IPR036396">
    <property type="entry name" value="Cyt_P450_sf"/>
</dbReference>
<evidence type="ECO:0000256" key="7">
    <source>
        <dbReference type="ARBA" id="ARBA00023033"/>
    </source>
</evidence>
<dbReference type="PRINTS" id="PR00463">
    <property type="entry name" value="EP450I"/>
</dbReference>
<dbReference type="PRINTS" id="PR00385">
    <property type="entry name" value="P450"/>
</dbReference>
<dbReference type="STRING" id="48709.A0A1D2MYG0"/>
<evidence type="ECO:0000256" key="4">
    <source>
        <dbReference type="ARBA" id="ARBA00022723"/>
    </source>
</evidence>
<dbReference type="SUPFAM" id="SSF48264">
    <property type="entry name" value="Cytochrome P450"/>
    <property type="match status" value="1"/>
</dbReference>
<dbReference type="GO" id="GO:0004497">
    <property type="term" value="F:monooxygenase activity"/>
    <property type="evidence" value="ECO:0007669"/>
    <property type="project" value="UniProtKB-KW"/>
</dbReference>
<organism evidence="10 11">
    <name type="scientific">Orchesella cincta</name>
    <name type="common">Springtail</name>
    <name type="synonym">Podura cincta</name>
    <dbReference type="NCBI Taxonomy" id="48709"/>
    <lineage>
        <taxon>Eukaryota</taxon>
        <taxon>Metazoa</taxon>
        <taxon>Ecdysozoa</taxon>
        <taxon>Arthropoda</taxon>
        <taxon>Hexapoda</taxon>
        <taxon>Collembola</taxon>
        <taxon>Entomobryomorpha</taxon>
        <taxon>Entomobryoidea</taxon>
        <taxon>Orchesellidae</taxon>
        <taxon>Orchesellinae</taxon>
        <taxon>Orchesella</taxon>
    </lineage>
</organism>
<evidence type="ECO:0000256" key="6">
    <source>
        <dbReference type="ARBA" id="ARBA00023004"/>
    </source>
</evidence>
<dbReference type="OMA" id="HYVIETS"/>
<dbReference type="GO" id="GO:0020037">
    <property type="term" value="F:heme binding"/>
    <property type="evidence" value="ECO:0007669"/>
    <property type="project" value="InterPro"/>
</dbReference>
<protein>
    <submittedName>
        <fullName evidence="10">Cytochrome P450 4V2</fullName>
    </submittedName>
</protein>
<dbReference type="InterPro" id="IPR001128">
    <property type="entry name" value="Cyt_P450"/>
</dbReference>
<comment type="similarity">
    <text evidence="2 9">Belongs to the cytochrome P450 family.</text>
</comment>
<dbReference type="GO" id="GO:0016705">
    <property type="term" value="F:oxidoreductase activity, acting on paired donors, with incorporation or reduction of molecular oxygen"/>
    <property type="evidence" value="ECO:0007669"/>
    <property type="project" value="InterPro"/>
</dbReference>
<dbReference type="PROSITE" id="PS00086">
    <property type="entry name" value="CYTOCHROME_P450"/>
    <property type="match status" value="1"/>
</dbReference>
<dbReference type="OrthoDB" id="1470350at2759"/>
<evidence type="ECO:0000256" key="8">
    <source>
        <dbReference type="PIRSR" id="PIRSR602401-1"/>
    </source>
</evidence>
<evidence type="ECO:0000256" key="3">
    <source>
        <dbReference type="ARBA" id="ARBA00022617"/>
    </source>
</evidence>
<feature type="binding site" description="axial binding residue" evidence="8">
    <location>
        <position position="383"/>
    </location>
    <ligand>
        <name>heme</name>
        <dbReference type="ChEBI" id="CHEBI:30413"/>
    </ligand>
    <ligandPart>
        <name>Fe</name>
        <dbReference type="ChEBI" id="CHEBI:18248"/>
    </ligandPart>
</feature>
<dbReference type="AlphaFoldDB" id="A0A1D2MYG0"/>
<gene>
    <name evidence="10" type="ORF">Ocin01_08602</name>
</gene>
<proteinExistence type="inferred from homology"/>